<dbReference type="PRINTS" id="PR00080">
    <property type="entry name" value="SDRFAMILY"/>
</dbReference>
<organism evidence="3 4">
    <name type="scientific">Corynebacterium ulcerans FRC58</name>
    <dbReference type="NCBI Taxonomy" id="1408268"/>
    <lineage>
        <taxon>Bacteria</taxon>
        <taxon>Bacillati</taxon>
        <taxon>Actinomycetota</taxon>
        <taxon>Actinomycetes</taxon>
        <taxon>Mycobacteriales</taxon>
        <taxon>Corynebacteriaceae</taxon>
        <taxon>Corynebacterium</taxon>
    </lineage>
</organism>
<dbReference type="SMART" id="SM00822">
    <property type="entry name" value="PKS_KR"/>
    <property type="match status" value="1"/>
</dbReference>
<protein>
    <submittedName>
        <fullName evidence="3">Gluconate 5-dehydrogenase</fullName>
    </submittedName>
</protein>
<comment type="similarity">
    <text evidence="1">Belongs to the short-chain dehydrogenases/reductases (SDR) family.</text>
</comment>
<evidence type="ECO:0000313" key="4">
    <source>
        <dbReference type="Proteomes" id="UP000036185"/>
    </source>
</evidence>
<dbReference type="PANTHER" id="PTHR42760">
    <property type="entry name" value="SHORT-CHAIN DEHYDROGENASES/REDUCTASES FAMILY MEMBER"/>
    <property type="match status" value="1"/>
</dbReference>
<dbReference type="PROSITE" id="PS00061">
    <property type="entry name" value="ADH_SHORT"/>
    <property type="match status" value="1"/>
</dbReference>
<dbReference type="Pfam" id="PF13561">
    <property type="entry name" value="adh_short_C2"/>
    <property type="match status" value="1"/>
</dbReference>
<evidence type="ECO:0000259" key="2">
    <source>
        <dbReference type="SMART" id="SM00822"/>
    </source>
</evidence>
<dbReference type="Proteomes" id="UP000036185">
    <property type="component" value="Chromosome"/>
</dbReference>
<dbReference type="PANTHER" id="PTHR42760:SF135">
    <property type="entry name" value="BLL7886 PROTEIN"/>
    <property type="match status" value="1"/>
</dbReference>
<evidence type="ECO:0000313" key="3">
    <source>
        <dbReference type="EMBL" id="AKN76052.1"/>
    </source>
</evidence>
<keyword evidence="4" id="KW-1185">Reference proteome</keyword>
<proteinExistence type="inferred from homology"/>
<reference evidence="3 4" key="1">
    <citation type="journal article" date="2014" name="Int. J. Syst. Evol. Microbiol.">
        <title>Draft Genome Sequence of Corynebacterium ulcerans FRC58, Isolated from the Bronchitic Aspiration of a Patient in France.</title>
        <authorList>
            <person name="Silva Ado S."/>
            <person name="Barauna R.A."/>
            <person name="de Sa P.C."/>
            <person name="das Gracas D.A."/>
            <person name="Carneiro A.R."/>
            <person name="Thouvenin M."/>
            <person name="Azevedo V."/>
            <person name="Badell E."/>
            <person name="Guiso N."/>
            <person name="da Silva A.L."/>
            <person name="Ramos R.T."/>
        </authorList>
    </citation>
    <scope>NUCLEOTIDE SEQUENCE [LARGE SCALE GENOMIC DNA]</scope>
    <source>
        <strain evidence="3 4">FRC58</strain>
    </source>
</reference>
<accession>A0ABM5TY99</accession>
<dbReference type="PRINTS" id="PR00081">
    <property type="entry name" value="GDHRDH"/>
</dbReference>
<dbReference type="InterPro" id="IPR036291">
    <property type="entry name" value="NAD(P)-bd_dom_sf"/>
</dbReference>
<dbReference type="Gene3D" id="3.40.50.720">
    <property type="entry name" value="NAD(P)-binding Rossmann-like Domain"/>
    <property type="match status" value="1"/>
</dbReference>
<dbReference type="InterPro" id="IPR057326">
    <property type="entry name" value="KR_dom"/>
</dbReference>
<feature type="domain" description="Ketoreductase" evidence="2">
    <location>
        <begin position="34"/>
        <end position="209"/>
    </location>
</feature>
<name>A0ABM5TY99_CORUL</name>
<dbReference type="InterPro" id="IPR002347">
    <property type="entry name" value="SDR_fam"/>
</dbReference>
<gene>
    <name evidence="3" type="primary">idnO</name>
    <name evidence="3" type="ORF">CulFRC58_0198</name>
</gene>
<evidence type="ECO:0000256" key="1">
    <source>
        <dbReference type="ARBA" id="ARBA00006484"/>
    </source>
</evidence>
<sequence>MQRSLLSQSATPLPPQAASPFYTQSMTTFDVTGKLALVTGSTRGLGRTLAAGLISAGAHVIVHGSDKQRAAAVAEELGAYGAIGCPLTDAQATNAAISEMLQEYGTPDILVNNAGIQRRNPIEQFEDSDWDDIIGVNLSGVFHVTKPIAAAMKSAGHGKIIMIGSVQSRLGRATIAPYCATKGGVAMFAQGLAAELSPHNIQVNTLSPGYFDTDMNAALVADSEFTDWVCKRTPAGRWGDPQELVGPLLFLASDASSFVTGQNLAVDGGMTAVV</sequence>
<dbReference type="InterPro" id="IPR020904">
    <property type="entry name" value="Sc_DH/Rdtase_CS"/>
</dbReference>
<dbReference type="SUPFAM" id="SSF51735">
    <property type="entry name" value="NAD(P)-binding Rossmann-fold domains"/>
    <property type="match status" value="1"/>
</dbReference>
<dbReference type="EMBL" id="CP011913">
    <property type="protein sequence ID" value="AKN76052.1"/>
    <property type="molecule type" value="Genomic_DNA"/>
</dbReference>